<dbReference type="GO" id="GO:0051537">
    <property type="term" value="F:2 iron, 2 sulfur cluster binding"/>
    <property type="evidence" value="ECO:0007669"/>
    <property type="project" value="TreeGrafter"/>
</dbReference>
<dbReference type="GO" id="GO:0005739">
    <property type="term" value="C:mitochondrion"/>
    <property type="evidence" value="ECO:0007669"/>
    <property type="project" value="UniProtKB-SubCell"/>
</dbReference>
<dbReference type="OrthoDB" id="1897642at2759"/>
<keyword evidence="5" id="KW-0813">Transport</keyword>
<dbReference type="GO" id="GO:0006879">
    <property type="term" value="P:intracellular iron ion homeostasis"/>
    <property type="evidence" value="ECO:0007669"/>
    <property type="project" value="UniProtKB-KW"/>
</dbReference>
<evidence type="ECO:0000256" key="5">
    <source>
        <dbReference type="ARBA" id="ARBA00022448"/>
    </source>
</evidence>
<sequence>MSSLRTAARRLVLPVSRVAAPRLARPALAPCVPARAVAVARPLAARFASSTPHGDPGVDPSIAVRDLTDAEYADLADADMDVLHEAIEVLVEDFGAANWEVEYSSGVMTVTLPPVGTYVINKQPPNHQIWVSSPVSGPQRFSYGKDVEGWVHHRKAGVSLGALLDAEFKVLLKEHLGEEGWEGTGLK</sequence>
<comment type="caution">
    <text evidence="13">The sequence shown here is derived from an EMBL/GenBank/DDBJ whole genome shotgun (WGS) entry which is preliminary data.</text>
</comment>
<dbReference type="GO" id="GO:0008198">
    <property type="term" value="F:ferrous iron binding"/>
    <property type="evidence" value="ECO:0007669"/>
    <property type="project" value="TreeGrafter"/>
</dbReference>
<keyword evidence="4" id="KW-0409">Iron storage</keyword>
<evidence type="ECO:0000256" key="9">
    <source>
        <dbReference type="ARBA" id="ARBA00023004"/>
    </source>
</evidence>
<reference evidence="13 14" key="1">
    <citation type="journal article" date="2019" name="PLoS Genet.">
        <title>Convergent evolution of linked mating-type loci in basidiomycete fungi.</title>
        <authorList>
            <person name="Sun S."/>
            <person name="Coelho M.A."/>
            <person name="Heitman J."/>
            <person name="Nowrousian M."/>
        </authorList>
    </citation>
    <scope>NUCLEOTIDE SEQUENCE [LARGE SCALE GENOMIC DNA]</scope>
    <source>
        <strain evidence="13 14">CBS 4282</strain>
    </source>
</reference>
<keyword evidence="10" id="KW-0406">Ion transport</keyword>
<evidence type="ECO:0000313" key="14">
    <source>
        <dbReference type="Proteomes" id="UP000473826"/>
    </source>
</evidence>
<dbReference type="Pfam" id="PF01491">
    <property type="entry name" value="Frataxin_Cyay"/>
    <property type="match status" value="1"/>
</dbReference>
<dbReference type="PANTHER" id="PTHR16821">
    <property type="entry name" value="FRATAXIN"/>
    <property type="match status" value="1"/>
</dbReference>
<dbReference type="Gene3D" id="3.30.920.10">
    <property type="entry name" value="Frataxin/CyaY"/>
    <property type="match status" value="1"/>
</dbReference>
<keyword evidence="8" id="KW-0560">Oxidoreductase</keyword>
<dbReference type="SUPFAM" id="SSF55387">
    <property type="entry name" value="Frataxin/Nqo15-like"/>
    <property type="match status" value="1"/>
</dbReference>
<name>A0A7D8ZH97_VANHU</name>
<dbReference type="GO" id="GO:0004322">
    <property type="term" value="F:ferroxidase activity"/>
    <property type="evidence" value="ECO:0007669"/>
    <property type="project" value="UniProtKB-EC"/>
</dbReference>
<dbReference type="PANTHER" id="PTHR16821:SF2">
    <property type="entry name" value="FRATAXIN, MITOCHONDRIAL"/>
    <property type="match status" value="1"/>
</dbReference>
<dbReference type="InterPro" id="IPR002908">
    <property type="entry name" value="Frataxin/CyaY"/>
</dbReference>
<dbReference type="InterPro" id="IPR017789">
    <property type="entry name" value="Frataxin"/>
</dbReference>
<evidence type="ECO:0000256" key="7">
    <source>
        <dbReference type="ARBA" id="ARBA00022946"/>
    </source>
</evidence>
<dbReference type="EMBL" id="QKWK01000001">
    <property type="protein sequence ID" value="TXT15545.1"/>
    <property type="molecule type" value="Genomic_DNA"/>
</dbReference>
<comment type="subcellular location">
    <subcellularLocation>
        <location evidence="1">Mitochondrion</location>
    </subcellularLocation>
</comment>
<keyword evidence="14" id="KW-1185">Reference proteome</keyword>
<comment type="catalytic activity">
    <reaction evidence="12">
        <text>4 Fe(2+) + O2 + 4 H(+) = 4 Fe(3+) + 2 H2O</text>
        <dbReference type="Rhea" id="RHEA:11148"/>
        <dbReference type="ChEBI" id="CHEBI:15377"/>
        <dbReference type="ChEBI" id="CHEBI:15378"/>
        <dbReference type="ChEBI" id="CHEBI:15379"/>
        <dbReference type="ChEBI" id="CHEBI:29033"/>
        <dbReference type="ChEBI" id="CHEBI:29034"/>
        <dbReference type="EC" id="1.16.3.1"/>
    </reaction>
</comment>
<evidence type="ECO:0000256" key="1">
    <source>
        <dbReference type="ARBA" id="ARBA00004173"/>
    </source>
</evidence>
<dbReference type="SMART" id="SM01219">
    <property type="entry name" value="Frataxin_Cyay"/>
    <property type="match status" value="1"/>
</dbReference>
<keyword evidence="7" id="KW-0809">Transit peptide</keyword>
<dbReference type="NCBIfam" id="TIGR03422">
    <property type="entry name" value="mito_frataxin"/>
    <property type="match status" value="1"/>
</dbReference>
<organism evidence="13 14">
    <name type="scientific">Vanrija humicola</name>
    <name type="common">Yeast</name>
    <name type="synonym">Cryptococcus humicola</name>
    <dbReference type="NCBI Taxonomy" id="5417"/>
    <lineage>
        <taxon>Eukaryota</taxon>
        <taxon>Fungi</taxon>
        <taxon>Dikarya</taxon>
        <taxon>Basidiomycota</taxon>
        <taxon>Agaricomycotina</taxon>
        <taxon>Tremellomycetes</taxon>
        <taxon>Trichosporonales</taxon>
        <taxon>Trichosporonaceae</taxon>
        <taxon>Vanrija</taxon>
    </lineage>
</organism>
<keyword evidence="6" id="KW-0410">Iron transport</keyword>
<evidence type="ECO:0000256" key="4">
    <source>
        <dbReference type="ARBA" id="ARBA00022434"/>
    </source>
</evidence>
<comment type="similarity">
    <text evidence="2">Belongs to the frataxin family.</text>
</comment>
<keyword evidence="9" id="KW-0408">Iron</keyword>
<evidence type="ECO:0000256" key="2">
    <source>
        <dbReference type="ARBA" id="ARBA00008183"/>
    </source>
</evidence>
<proteinExistence type="inferred from homology"/>
<evidence type="ECO:0000256" key="3">
    <source>
        <dbReference type="ARBA" id="ARBA00013107"/>
    </source>
</evidence>
<dbReference type="InterPro" id="IPR020895">
    <property type="entry name" value="Frataxin_CS"/>
</dbReference>
<gene>
    <name evidence="13" type="ORF">VHUM_00048</name>
</gene>
<evidence type="ECO:0000256" key="11">
    <source>
        <dbReference type="ARBA" id="ARBA00023128"/>
    </source>
</evidence>
<evidence type="ECO:0000256" key="10">
    <source>
        <dbReference type="ARBA" id="ARBA00023065"/>
    </source>
</evidence>
<dbReference type="InterPro" id="IPR036524">
    <property type="entry name" value="Frataxin/CyaY_sf"/>
</dbReference>
<dbReference type="Proteomes" id="UP000473826">
    <property type="component" value="Unassembled WGS sequence"/>
</dbReference>
<evidence type="ECO:0000256" key="8">
    <source>
        <dbReference type="ARBA" id="ARBA00023002"/>
    </source>
</evidence>
<dbReference type="PROSITE" id="PS01344">
    <property type="entry name" value="FRATAXIN_1"/>
    <property type="match status" value="1"/>
</dbReference>
<dbReference type="GO" id="GO:0006826">
    <property type="term" value="P:iron ion transport"/>
    <property type="evidence" value="ECO:0007669"/>
    <property type="project" value="UniProtKB-KW"/>
</dbReference>
<dbReference type="GO" id="GO:0016226">
    <property type="term" value="P:iron-sulfur cluster assembly"/>
    <property type="evidence" value="ECO:0007669"/>
    <property type="project" value="InterPro"/>
</dbReference>
<dbReference type="EC" id="1.16.3.1" evidence="3"/>
<dbReference type="GO" id="GO:0008199">
    <property type="term" value="F:ferric iron binding"/>
    <property type="evidence" value="ECO:0007669"/>
    <property type="project" value="InterPro"/>
</dbReference>
<keyword evidence="11" id="KW-0496">Mitochondrion</keyword>
<dbReference type="GO" id="GO:0034986">
    <property type="term" value="F:iron chaperone activity"/>
    <property type="evidence" value="ECO:0007669"/>
    <property type="project" value="TreeGrafter"/>
</dbReference>
<evidence type="ECO:0000256" key="12">
    <source>
        <dbReference type="ARBA" id="ARBA00047990"/>
    </source>
</evidence>
<dbReference type="NCBIfam" id="TIGR03421">
    <property type="entry name" value="FeS_CyaY"/>
    <property type="match status" value="1"/>
</dbReference>
<evidence type="ECO:0000256" key="6">
    <source>
        <dbReference type="ARBA" id="ARBA00022496"/>
    </source>
</evidence>
<accession>A0A7D8ZH97</accession>
<dbReference type="PROSITE" id="PS50810">
    <property type="entry name" value="FRATAXIN_2"/>
    <property type="match status" value="1"/>
</dbReference>
<dbReference type="AlphaFoldDB" id="A0A7D8ZH97"/>
<evidence type="ECO:0000313" key="13">
    <source>
        <dbReference type="EMBL" id="TXT15545.1"/>
    </source>
</evidence>
<protein>
    <recommendedName>
        <fullName evidence="3">ferroxidase</fullName>
        <ecNumber evidence="3">1.16.3.1</ecNumber>
    </recommendedName>
</protein>